<name>T1ITV9_STRMM</name>
<dbReference type="eggNOG" id="ENOG502S3ZC">
    <property type="taxonomic scope" value="Eukaryota"/>
</dbReference>
<proteinExistence type="predicted"/>
<dbReference type="HOGENOM" id="CLU_075639_1_0_1"/>
<reference evidence="3" key="1">
    <citation type="submission" date="2011-05" db="EMBL/GenBank/DDBJ databases">
        <authorList>
            <person name="Richards S.R."/>
            <person name="Qu J."/>
            <person name="Jiang H."/>
            <person name="Jhangiani S.N."/>
            <person name="Agravi P."/>
            <person name="Goodspeed R."/>
            <person name="Gross S."/>
            <person name="Mandapat C."/>
            <person name="Jackson L."/>
            <person name="Mathew T."/>
            <person name="Pu L."/>
            <person name="Thornton R."/>
            <person name="Saada N."/>
            <person name="Wilczek-Boney K.B."/>
            <person name="Lee S."/>
            <person name="Kovar C."/>
            <person name="Wu Y."/>
            <person name="Scherer S.E."/>
            <person name="Worley K.C."/>
            <person name="Muzny D.M."/>
            <person name="Gibbs R."/>
        </authorList>
    </citation>
    <scope>NUCLEOTIDE SEQUENCE</scope>
    <source>
        <strain evidence="3">Brora</strain>
    </source>
</reference>
<sequence>MAFALYRNTESGRDNPFRPDGDLSKEADEIVGLIKEGKPIVGTPTRQDGDVTDNSVGGSPAHLVADGAPNSPVKETMLASKTNAVYANNAKGGVNGAAPTGTLTPEAIEVQRGIVVPPNDPQVVEHVTIQKKPKCKCWGNSNC</sequence>
<feature type="compositionally biased region" description="Basic and acidic residues" evidence="1">
    <location>
        <begin position="10"/>
        <end position="24"/>
    </location>
</feature>
<organism evidence="2 3">
    <name type="scientific">Strigamia maritima</name>
    <name type="common">European centipede</name>
    <name type="synonym">Geophilus maritimus</name>
    <dbReference type="NCBI Taxonomy" id="126957"/>
    <lineage>
        <taxon>Eukaryota</taxon>
        <taxon>Metazoa</taxon>
        <taxon>Ecdysozoa</taxon>
        <taxon>Arthropoda</taxon>
        <taxon>Myriapoda</taxon>
        <taxon>Chilopoda</taxon>
        <taxon>Pleurostigmophora</taxon>
        <taxon>Geophilomorpha</taxon>
        <taxon>Linotaeniidae</taxon>
        <taxon>Strigamia</taxon>
    </lineage>
</organism>
<dbReference type="PhylomeDB" id="T1ITV9"/>
<reference evidence="2" key="2">
    <citation type="submission" date="2015-02" db="UniProtKB">
        <authorList>
            <consortium name="EnsemblMetazoa"/>
        </authorList>
    </citation>
    <scope>IDENTIFICATION</scope>
</reference>
<protein>
    <submittedName>
        <fullName evidence="2">Uncharacterized protein</fullName>
    </submittedName>
</protein>
<dbReference type="EnsemblMetazoa" id="SMAR004568-RA">
    <property type="protein sequence ID" value="SMAR004568-PA"/>
    <property type="gene ID" value="SMAR004568"/>
</dbReference>
<evidence type="ECO:0000256" key="1">
    <source>
        <dbReference type="SAM" id="MobiDB-lite"/>
    </source>
</evidence>
<accession>T1ITV9</accession>
<dbReference type="AlphaFoldDB" id="T1ITV9"/>
<dbReference type="OMA" id="YYVIKVP"/>
<dbReference type="Proteomes" id="UP000014500">
    <property type="component" value="Unassembled WGS sequence"/>
</dbReference>
<evidence type="ECO:0000313" key="3">
    <source>
        <dbReference type="Proteomes" id="UP000014500"/>
    </source>
</evidence>
<keyword evidence="3" id="KW-1185">Reference proteome</keyword>
<evidence type="ECO:0000313" key="2">
    <source>
        <dbReference type="EnsemblMetazoa" id="SMAR004568-PA"/>
    </source>
</evidence>
<feature type="region of interest" description="Disordered" evidence="1">
    <location>
        <begin position="38"/>
        <end position="71"/>
    </location>
</feature>
<feature type="region of interest" description="Disordered" evidence="1">
    <location>
        <begin position="1"/>
        <end position="24"/>
    </location>
</feature>
<dbReference type="EMBL" id="JH431502">
    <property type="status" value="NOT_ANNOTATED_CDS"/>
    <property type="molecule type" value="Genomic_DNA"/>
</dbReference>